<proteinExistence type="predicted"/>
<comment type="caution">
    <text evidence="4">The sequence shown here is derived from an EMBL/GenBank/DDBJ whole genome shotgun (WGS) entry which is preliminary data.</text>
</comment>
<dbReference type="Gene3D" id="3.30.450.20">
    <property type="entry name" value="PAS domain"/>
    <property type="match status" value="1"/>
</dbReference>
<evidence type="ECO:0000313" key="5">
    <source>
        <dbReference type="Proteomes" id="UP001645038"/>
    </source>
</evidence>
<keyword evidence="1" id="KW-1133">Transmembrane helix</keyword>
<feature type="transmembrane region" description="Helical" evidence="1">
    <location>
        <begin position="172"/>
        <end position="196"/>
    </location>
</feature>
<feature type="transmembrane region" description="Helical" evidence="1">
    <location>
        <begin position="101"/>
        <end position="124"/>
    </location>
</feature>
<dbReference type="SUPFAM" id="SSF55785">
    <property type="entry name" value="PYP-like sensor domain (PAS domain)"/>
    <property type="match status" value="1"/>
</dbReference>
<dbReference type="PROSITE" id="PS50112">
    <property type="entry name" value="PAS"/>
    <property type="match status" value="1"/>
</dbReference>
<name>A0ABR9G056_9GAMM</name>
<dbReference type="EMBL" id="RRZB01000030">
    <property type="protein sequence ID" value="MBE0464267.1"/>
    <property type="molecule type" value="Genomic_DNA"/>
</dbReference>
<keyword evidence="1" id="KW-0812">Transmembrane</keyword>
<feature type="domain" description="PAS" evidence="2">
    <location>
        <begin position="225"/>
        <end position="269"/>
    </location>
</feature>
<dbReference type="Proteomes" id="UP001645038">
    <property type="component" value="Unassembled WGS sequence"/>
</dbReference>
<dbReference type="Pfam" id="PF00990">
    <property type="entry name" value="GGDEF"/>
    <property type="match status" value="1"/>
</dbReference>
<evidence type="ECO:0000313" key="4">
    <source>
        <dbReference type="EMBL" id="MBE0464267.1"/>
    </source>
</evidence>
<dbReference type="Gene3D" id="3.30.70.270">
    <property type="match status" value="1"/>
</dbReference>
<reference evidence="4 5" key="1">
    <citation type="submission" date="2020-07" db="EMBL/GenBank/DDBJ databases">
        <title>Halophilic bacteria isolated from french cheeses.</title>
        <authorList>
            <person name="Kothe C.I."/>
            <person name="Farah-Kraiem B."/>
            <person name="Renault P."/>
            <person name="Dridi B."/>
        </authorList>
    </citation>
    <scope>NUCLEOTIDE SEQUENCE [LARGE SCALE GENOMIC DNA]</scope>
    <source>
        <strain evidence="4 5">FME20</strain>
    </source>
</reference>
<dbReference type="InterPro" id="IPR000160">
    <property type="entry name" value="GGDEF_dom"/>
</dbReference>
<dbReference type="CDD" id="cd01949">
    <property type="entry name" value="GGDEF"/>
    <property type="match status" value="1"/>
</dbReference>
<evidence type="ECO:0000259" key="2">
    <source>
        <dbReference type="PROSITE" id="PS50112"/>
    </source>
</evidence>
<feature type="transmembrane region" description="Helical" evidence="1">
    <location>
        <begin position="48"/>
        <end position="81"/>
    </location>
</feature>
<dbReference type="InterPro" id="IPR052155">
    <property type="entry name" value="Biofilm_reg_signaling"/>
</dbReference>
<dbReference type="Pfam" id="PF08448">
    <property type="entry name" value="PAS_4"/>
    <property type="match status" value="1"/>
</dbReference>
<dbReference type="CDD" id="cd00130">
    <property type="entry name" value="PAS"/>
    <property type="match status" value="1"/>
</dbReference>
<dbReference type="SMART" id="SM00267">
    <property type="entry name" value="GGDEF"/>
    <property type="match status" value="1"/>
</dbReference>
<dbReference type="RefSeq" id="WP_192538777.1">
    <property type="nucleotide sequence ID" value="NZ_RRZB01000030.1"/>
</dbReference>
<dbReference type="NCBIfam" id="TIGR00254">
    <property type="entry name" value="GGDEF"/>
    <property type="match status" value="1"/>
</dbReference>
<gene>
    <name evidence="4" type="ORF">EI547_12505</name>
</gene>
<feature type="domain" description="GGDEF" evidence="3">
    <location>
        <begin position="377"/>
        <end position="515"/>
    </location>
</feature>
<dbReference type="PANTHER" id="PTHR44757">
    <property type="entry name" value="DIGUANYLATE CYCLASE DGCP"/>
    <property type="match status" value="1"/>
</dbReference>
<evidence type="ECO:0000259" key="3">
    <source>
        <dbReference type="PROSITE" id="PS50887"/>
    </source>
</evidence>
<dbReference type="NCBIfam" id="TIGR00229">
    <property type="entry name" value="sensory_box"/>
    <property type="match status" value="1"/>
</dbReference>
<dbReference type="InterPro" id="IPR000014">
    <property type="entry name" value="PAS"/>
</dbReference>
<dbReference type="InterPro" id="IPR029787">
    <property type="entry name" value="Nucleotide_cyclase"/>
</dbReference>
<dbReference type="InterPro" id="IPR013656">
    <property type="entry name" value="PAS_4"/>
</dbReference>
<dbReference type="InterPro" id="IPR043128">
    <property type="entry name" value="Rev_trsase/Diguanyl_cyclase"/>
</dbReference>
<dbReference type="PANTHER" id="PTHR44757:SF2">
    <property type="entry name" value="BIOFILM ARCHITECTURE MAINTENANCE PROTEIN MBAA"/>
    <property type="match status" value="1"/>
</dbReference>
<sequence>MPPLARMTAKLFRFGGHPYAHQKAACRLQVEKVCLLYEKLWQPVLTSIFAGGLLVAALWTIVSALLLMGWLAALILVSILRLRLAYRYHHASANNQKNPDWLLWFSQSAFLAGCVWGAASILFFSPEYAKQTTILTIVMAGIAAGGVTTLSSVWWVAILFVMPILLPLPIQFLLYGGQLSSQMCLLVLLFMGLILVTSRRLSHIIHDNIALRVEMASREALLQESEDRYQSIYLHSPLGGLHLDSQGVITNCNDKLLEILGGTRDQLLGYCMLDHRADQKVATAVADALEKGTGYYEGTFYLPRHDQGTPLRSFFNAVRTASDHKIGGIAIIEDFTEQKRSEAIIYRQAYYDALTDLPNRRLFIDSLNRLSDEKLLKTGLIVFLDMDRFKLINDSLGHAAGDDLLIQVARRLEQCKGETGMAARLSGDEFVLLALFETANSSIAEQQVQDFMQRLEQILAGAYRLENRWLKVTPSIGYTCFETEHCDAPEMLKQADIAMYQAKAEGRNQMKRYQPWMRKAVKENFTQPGSSQQDV</sequence>
<feature type="transmembrane region" description="Helical" evidence="1">
    <location>
        <begin position="136"/>
        <end position="166"/>
    </location>
</feature>
<protein>
    <submittedName>
        <fullName evidence="4">GGDEF domain-containing protein</fullName>
    </submittedName>
</protein>
<organism evidence="4 5">
    <name type="scientific">Halomonas colorata</name>
    <dbReference type="NCBI Taxonomy" id="2742615"/>
    <lineage>
        <taxon>Bacteria</taxon>
        <taxon>Pseudomonadati</taxon>
        <taxon>Pseudomonadota</taxon>
        <taxon>Gammaproteobacteria</taxon>
        <taxon>Oceanospirillales</taxon>
        <taxon>Halomonadaceae</taxon>
        <taxon>Halomonas</taxon>
    </lineage>
</organism>
<dbReference type="InterPro" id="IPR035965">
    <property type="entry name" value="PAS-like_dom_sf"/>
</dbReference>
<accession>A0ABR9G056</accession>
<dbReference type="PROSITE" id="PS50887">
    <property type="entry name" value="GGDEF"/>
    <property type="match status" value="1"/>
</dbReference>
<dbReference type="SUPFAM" id="SSF55073">
    <property type="entry name" value="Nucleotide cyclase"/>
    <property type="match status" value="1"/>
</dbReference>
<keyword evidence="1" id="KW-0472">Membrane</keyword>
<keyword evidence="5" id="KW-1185">Reference proteome</keyword>
<evidence type="ECO:0000256" key="1">
    <source>
        <dbReference type="SAM" id="Phobius"/>
    </source>
</evidence>